<proteinExistence type="predicted"/>
<evidence type="ECO:0000313" key="2">
    <source>
        <dbReference type="Proteomes" id="UP000036166"/>
    </source>
</evidence>
<dbReference type="RefSeq" id="WP_048314000.1">
    <property type="nucleotide sequence ID" value="NZ_AP031410.1"/>
</dbReference>
<accession>A0A0J6FMY5</accession>
<dbReference type="PATRIC" id="fig|328812.4.peg.137"/>
<dbReference type="EMBL" id="LFJV01000001">
    <property type="protein sequence ID" value="KMM35727.1"/>
    <property type="molecule type" value="Genomic_DNA"/>
</dbReference>
<comment type="caution">
    <text evidence="1">The sequence shown here is derived from an EMBL/GenBank/DDBJ whole genome shotgun (WGS) entry which is preliminary data.</text>
</comment>
<reference evidence="1 2" key="1">
    <citation type="submission" date="2015-06" db="EMBL/GenBank/DDBJ databases">
        <title>Draft Genome Sequence of Parabacteroides goldsteinii with Putative Novel Metallo-Beta-Lactamases Isolated from a Blood Culture from a Human Patient.</title>
        <authorList>
            <person name="Krogh T.J."/>
            <person name="Agergaard C.N."/>
            <person name="Moller-Jensen J."/>
            <person name="Justesen U.S."/>
        </authorList>
    </citation>
    <scope>NUCLEOTIDE SEQUENCE [LARGE SCALE GENOMIC DNA]</scope>
    <source>
        <strain evidence="1 2">910340</strain>
    </source>
</reference>
<sequence length="312" mass="36670">MNIPIIIVHKGDTFYLKLVLEQIRLFNPFTRICLISDASTDKYDFVEHYNMDNYSEGADTFKKAYVHMSSNPYDYELICFQRWFYIRDFVKNQGIENFFCMDSDVLLYCNIEEIMQKYISYDFTTCNKQGPGSALFNISSISSFCEYMMSMYTKDILLTKMKSVYQDMIDNKQLGGICDMVAFVWFQDNTKCNVIDIAIPTNGTCFDGCITWGQGFEMENGKKKVYWIDNLPYGRLTSDNSLIRFYCLHFQGRSKYSIFKYILDKNKIHHSGFWYDLKWLLSKDILNARLKGIKKAINNPKMVVNFVKAKLK</sequence>
<dbReference type="Proteomes" id="UP000036166">
    <property type="component" value="Unassembled WGS sequence"/>
</dbReference>
<dbReference type="AlphaFoldDB" id="A0A0J6FMY5"/>
<gene>
    <name evidence="1" type="ORF">ACM15_00545</name>
</gene>
<protein>
    <recommendedName>
        <fullName evidence="3">Nucleotide-diphospho-sugar transferase domain-containing protein</fullName>
    </recommendedName>
</protein>
<name>A0A0J6FMY5_9BACT</name>
<organism evidence="1 2">
    <name type="scientific">Parabacteroides goldsteinii</name>
    <dbReference type="NCBI Taxonomy" id="328812"/>
    <lineage>
        <taxon>Bacteria</taxon>
        <taxon>Pseudomonadati</taxon>
        <taxon>Bacteroidota</taxon>
        <taxon>Bacteroidia</taxon>
        <taxon>Bacteroidales</taxon>
        <taxon>Tannerellaceae</taxon>
        <taxon>Parabacteroides</taxon>
    </lineage>
</organism>
<evidence type="ECO:0000313" key="1">
    <source>
        <dbReference type="EMBL" id="KMM35727.1"/>
    </source>
</evidence>
<evidence type="ECO:0008006" key="3">
    <source>
        <dbReference type="Google" id="ProtNLM"/>
    </source>
</evidence>